<dbReference type="Proteomes" id="UP000887579">
    <property type="component" value="Unplaced"/>
</dbReference>
<name>A0AC34FLW7_9BILA</name>
<evidence type="ECO:0000313" key="2">
    <source>
        <dbReference type="WBParaSite" id="ES5_v2.g18326.t1"/>
    </source>
</evidence>
<dbReference type="WBParaSite" id="ES5_v2.g18326.t1">
    <property type="protein sequence ID" value="ES5_v2.g18326.t1"/>
    <property type="gene ID" value="ES5_v2.g18326"/>
</dbReference>
<organism evidence="1 2">
    <name type="scientific">Panagrolaimus sp. ES5</name>
    <dbReference type="NCBI Taxonomy" id="591445"/>
    <lineage>
        <taxon>Eukaryota</taxon>
        <taxon>Metazoa</taxon>
        <taxon>Ecdysozoa</taxon>
        <taxon>Nematoda</taxon>
        <taxon>Chromadorea</taxon>
        <taxon>Rhabditida</taxon>
        <taxon>Tylenchina</taxon>
        <taxon>Panagrolaimomorpha</taxon>
        <taxon>Panagrolaimoidea</taxon>
        <taxon>Panagrolaimidae</taxon>
        <taxon>Panagrolaimus</taxon>
    </lineage>
</organism>
<evidence type="ECO:0000313" key="1">
    <source>
        <dbReference type="Proteomes" id="UP000887579"/>
    </source>
</evidence>
<sequence length="581" mass="66916">MKFNFRISKVSQKDAEAHEICAKSADSVLKHAHCVSDLLRKSSIQVNRVPPDRDTQTLFNRLKPKQIHQPAKPLERIPEIKRPTEISQKPAKIHENSVSIQKFKSKKSLRFEKLSKRNRFQKFRHRFEKLKINPKTQNVNSAQKWREKSIFQSTKIGAFGVVVKDQRRRRGKRYIFRTASEYHLQDGTSKMSPFGIIAKHLTKRILKLKNKTSASSWQSVIDKAQKTANKKRKLKKARQHLPKDSMEDMALGVFGRDRFQNEELDEVLKDKSKRKQLFQKMQHKPKNPQQKLTGLLRDGMKLAYTILGKNISNFDEKNLKFMSPKLFSVTTDDENGEDDDPIDVLSPSLLSLHGNGKGFERALSLPNLVKGFTTADQQQWLDLIFEASGVEETLQKADNALIVQEFQARKKRSYEEKMRDSDGQPLYFTKEKAIEVLGDSEEKRINISESLIKSYTKEQMNEMNETGYILLNPKQLELVYGTTSPYANAKMIEYFSNLTASKIHEQIENEILNLKEYSYKDDAIDDNSNLTEYHRSKRDIVLSPTIGATILFNPALPSQPIVFTPIILSPMVMSPFILTPS</sequence>
<protein>
    <submittedName>
        <fullName evidence="2">Uncharacterized protein</fullName>
    </submittedName>
</protein>
<accession>A0AC34FLW7</accession>
<reference evidence="2" key="1">
    <citation type="submission" date="2022-11" db="UniProtKB">
        <authorList>
            <consortium name="WormBaseParasite"/>
        </authorList>
    </citation>
    <scope>IDENTIFICATION</scope>
</reference>
<proteinExistence type="predicted"/>